<dbReference type="Proteomes" id="UP001489004">
    <property type="component" value="Unassembled WGS sequence"/>
</dbReference>
<gene>
    <name evidence="1" type="ORF">WJX72_000126</name>
</gene>
<name>A0AAW1QNR4_9CHLO</name>
<reference evidence="1 2" key="1">
    <citation type="journal article" date="2024" name="Nat. Commun.">
        <title>Phylogenomics reveals the evolutionary origins of lichenization in chlorophyte algae.</title>
        <authorList>
            <person name="Puginier C."/>
            <person name="Libourel C."/>
            <person name="Otte J."/>
            <person name="Skaloud P."/>
            <person name="Haon M."/>
            <person name="Grisel S."/>
            <person name="Petersen M."/>
            <person name="Berrin J.G."/>
            <person name="Delaux P.M."/>
            <person name="Dal Grande F."/>
            <person name="Keller J."/>
        </authorList>
    </citation>
    <scope>NUCLEOTIDE SEQUENCE [LARGE SCALE GENOMIC DNA]</scope>
    <source>
        <strain evidence="1 2">SAG 2043</strain>
    </source>
</reference>
<comment type="caution">
    <text evidence="1">The sequence shown here is derived from an EMBL/GenBank/DDBJ whole genome shotgun (WGS) entry which is preliminary data.</text>
</comment>
<organism evidence="1 2">
    <name type="scientific">[Myrmecia] bisecta</name>
    <dbReference type="NCBI Taxonomy" id="41462"/>
    <lineage>
        <taxon>Eukaryota</taxon>
        <taxon>Viridiplantae</taxon>
        <taxon>Chlorophyta</taxon>
        <taxon>core chlorophytes</taxon>
        <taxon>Trebouxiophyceae</taxon>
        <taxon>Trebouxiales</taxon>
        <taxon>Trebouxiaceae</taxon>
        <taxon>Myrmecia</taxon>
    </lineage>
</organism>
<accession>A0AAW1QNR4</accession>
<dbReference type="EMBL" id="JALJOR010000002">
    <property type="protein sequence ID" value="KAK9823088.1"/>
    <property type="molecule type" value="Genomic_DNA"/>
</dbReference>
<dbReference type="AlphaFoldDB" id="A0AAW1QNR4"/>
<keyword evidence="2" id="KW-1185">Reference proteome</keyword>
<evidence type="ECO:0000313" key="2">
    <source>
        <dbReference type="Proteomes" id="UP001489004"/>
    </source>
</evidence>
<proteinExistence type="predicted"/>
<sequence>MREPPTAKSELCSLQVVPKVAEVMSSAFICILFHLNKASQQQLLEAYHKAESKEIAFGSGKLHEALTALKGRLTLKGVDFFPRKSIS</sequence>
<protein>
    <submittedName>
        <fullName evidence="1">Uncharacterized protein</fullName>
    </submittedName>
</protein>
<evidence type="ECO:0000313" key="1">
    <source>
        <dbReference type="EMBL" id="KAK9823088.1"/>
    </source>
</evidence>